<gene>
    <name evidence="4" type="ORF">DEW08_21070</name>
</gene>
<feature type="domain" description="Transglycosylase SLT" evidence="3">
    <location>
        <begin position="9"/>
        <end position="133"/>
    </location>
</feature>
<dbReference type="InterPro" id="IPR023346">
    <property type="entry name" value="Lysozyme-like_dom_sf"/>
</dbReference>
<dbReference type="OrthoDB" id="8277605at2"/>
<evidence type="ECO:0000313" key="5">
    <source>
        <dbReference type="Proteomes" id="UP000245629"/>
    </source>
</evidence>
<dbReference type="KEGG" id="azz:DEW08_21070"/>
<dbReference type="Proteomes" id="UP000245629">
    <property type="component" value="Chromosome 4"/>
</dbReference>
<dbReference type="CDD" id="cd16892">
    <property type="entry name" value="LT_VirB1-like"/>
    <property type="match status" value="1"/>
</dbReference>
<dbReference type="EMBL" id="CP029355">
    <property type="protein sequence ID" value="AWK88592.1"/>
    <property type="molecule type" value="Genomic_DNA"/>
</dbReference>
<dbReference type="Gene3D" id="1.10.530.10">
    <property type="match status" value="1"/>
</dbReference>
<dbReference type="InterPro" id="IPR008258">
    <property type="entry name" value="Transglycosylase_SLT_dom_1"/>
</dbReference>
<evidence type="ECO:0000256" key="2">
    <source>
        <dbReference type="SAM" id="MobiDB-lite"/>
    </source>
</evidence>
<comment type="similarity">
    <text evidence="1">Belongs to the virb1 family.</text>
</comment>
<name>A0A2S2CVQ7_9PROT</name>
<dbReference type="AlphaFoldDB" id="A0A2S2CVQ7"/>
<organism evidence="4 5">
    <name type="scientific">Azospirillum thermophilum</name>
    <dbReference type="NCBI Taxonomy" id="2202148"/>
    <lineage>
        <taxon>Bacteria</taxon>
        <taxon>Pseudomonadati</taxon>
        <taxon>Pseudomonadota</taxon>
        <taxon>Alphaproteobacteria</taxon>
        <taxon>Rhodospirillales</taxon>
        <taxon>Azospirillaceae</taxon>
        <taxon>Azospirillum</taxon>
    </lineage>
</organism>
<dbReference type="RefSeq" id="WP_109331033.1">
    <property type="nucleotide sequence ID" value="NZ_CP029355.1"/>
</dbReference>
<accession>A0A2S2CVQ7</accession>
<dbReference type="SUPFAM" id="SSF53955">
    <property type="entry name" value="Lysozyme-like"/>
    <property type="match status" value="1"/>
</dbReference>
<protein>
    <recommendedName>
        <fullName evidence="3">Transglycosylase SLT domain-containing protein</fullName>
    </recommendedName>
</protein>
<evidence type="ECO:0000256" key="1">
    <source>
        <dbReference type="ARBA" id="ARBA00009387"/>
    </source>
</evidence>
<evidence type="ECO:0000259" key="3">
    <source>
        <dbReference type="Pfam" id="PF01464"/>
    </source>
</evidence>
<feature type="compositionally biased region" description="Pro residues" evidence="2">
    <location>
        <begin position="162"/>
        <end position="172"/>
    </location>
</feature>
<reference evidence="5" key="1">
    <citation type="submission" date="2018-05" db="EMBL/GenBank/DDBJ databases">
        <title>Azospirillum thermophila sp. nov., a novel isolated from hot spring.</title>
        <authorList>
            <person name="Zhao Z."/>
        </authorList>
    </citation>
    <scope>NUCLEOTIDE SEQUENCE [LARGE SCALE GENOMIC DNA]</scope>
    <source>
        <strain evidence="5">CFH 70021</strain>
    </source>
</reference>
<dbReference type="Pfam" id="PF01464">
    <property type="entry name" value="SLT"/>
    <property type="match status" value="1"/>
</dbReference>
<proteinExistence type="inferred from homology"/>
<feature type="region of interest" description="Disordered" evidence="2">
    <location>
        <begin position="155"/>
        <end position="206"/>
    </location>
</feature>
<feature type="compositionally biased region" description="Polar residues" evidence="2">
    <location>
        <begin position="186"/>
        <end position="196"/>
    </location>
</feature>
<keyword evidence="5" id="KW-1185">Reference proteome</keyword>
<sequence>MIDIALILACAPDVAPQTVQEVIRVESRGNPLAININGATLARPAVDVADAVKLATSAMAAGYTVDLGLMQVNSANLPKLGYTVEQMFDPCLNLKAGAAILTANYGRAVERHGPGQDALKAALSAYNTGSFERGFRNGYVARYYGEGVTLAAGAASGDAAPPRQPRPQPAPETAPADPYHAETTAYRRTSNVQQPPSDRGAAPGGQ</sequence>
<evidence type="ECO:0000313" key="4">
    <source>
        <dbReference type="EMBL" id="AWK88592.1"/>
    </source>
</evidence>